<sequence>MVDKSVATRAQIVTAADRLFYQHGFEHTSFTAIAEAVRISRGNFYYYFKTKDEILAAVIEERLAATREMLRRWEASDPAGRIRSFIRIVVTNGPDIQRYGCPVGTLTTELAKVEHPSRPAAVALFTLFREWLAEQFTALGRGADADALALHVLALSQGIATLSHAFGDDDFVRREVASLETWLATVIDRPEGNRCSSFC</sequence>
<feature type="DNA-binding region" description="H-T-H motif" evidence="4">
    <location>
        <begin position="29"/>
        <end position="48"/>
    </location>
</feature>
<evidence type="ECO:0000259" key="5">
    <source>
        <dbReference type="PROSITE" id="PS50977"/>
    </source>
</evidence>
<evidence type="ECO:0000256" key="1">
    <source>
        <dbReference type="ARBA" id="ARBA00023015"/>
    </source>
</evidence>
<dbReference type="InterPro" id="IPR036271">
    <property type="entry name" value="Tet_transcr_reg_TetR-rel_C_sf"/>
</dbReference>
<dbReference type="SUPFAM" id="SSF48498">
    <property type="entry name" value="Tetracyclin repressor-like, C-terminal domain"/>
    <property type="match status" value="1"/>
</dbReference>
<proteinExistence type="predicted"/>
<name>A0ABM7LL05_9ACTN</name>
<keyword evidence="1" id="KW-0805">Transcription regulation</keyword>
<dbReference type="InterPro" id="IPR054156">
    <property type="entry name" value="YxaF_TetR_C"/>
</dbReference>
<protein>
    <submittedName>
        <fullName evidence="6">TetR family transcriptional regulator</fullName>
    </submittedName>
</protein>
<dbReference type="EMBL" id="AP023356">
    <property type="protein sequence ID" value="BCJ39949.1"/>
    <property type="molecule type" value="Genomic_DNA"/>
</dbReference>
<evidence type="ECO:0000313" key="6">
    <source>
        <dbReference type="EMBL" id="BCJ39949.1"/>
    </source>
</evidence>
<accession>A0ABM7LL05</accession>
<evidence type="ECO:0000256" key="3">
    <source>
        <dbReference type="ARBA" id="ARBA00023163"/>
    </source>
</evidence>
<dbReference type="SUPFAM" id="SSF46689">
    <property type="entry name" value="Homeodomain-like"/>
    <property type="match status" value="1"/>
</dbReference>
<evidence type="ECO:0000256" key="2">
    <source>
        <dbReference type="ARBA" id="ARBA00023125"/>
    </source>
</evidence>
<dbReference type="Proteomes" id="UP000676967">
    <property type="component" value="Chromosome"/>
</dbReference>
<dbReference type="PRINTS" id="PR00455">
    <property type="entry name" value="HTHTETR"/>
</dbReference>
<keyword evidence="2 4" id="KW-0238">DNA-binding</keyword>
<keyword evidence="7" id="KW-1185">Reference proteome</keyword>
<dbReference type="PROSITE" id="PS50977">
    <property type="entry name" value="HTH_TETR_2"/>
    <property type="match status" value="1"/>
</dbReference>
<dbReference type="Pfam" id="PF00440">
    <property type="entry name" value="TetR_N"/>
    <property type="match status" value="1"/>
</dbReference>
<dbReference type="InterPro" id="IPR009057">
    <property type="entry name" value="Homeodomain-like_sf"/>
</dbReference>
<dbReference type="Pfam" id="PF21993">
    <property type="entry name" value="TetR_C_13_2"/>
    <property type="match status" value="1"/>
</dbReference>
<evidence type="ECO:0000313" key="7">
    <source>
        <dbReference type="Proteomes" id="UP000676967"/>
    </source>
</evidence>
<dbReference type="RefSeq" id="WP_189330823.1">
    <property type="nucleotide sequence ID" value="NZ_AP023356.1"/>
</dbReference>
<gene>
    <name evidence="6" type="ORF">Aiant_06060</name>
</gene>
<dbReference type="PANTHER" id="PTHR47506">
    <property type="entry name" value="TRANSCRIPTIONAL REGULATORY PROTEIN"/>
    <property type="match status" value="1"/>
</dbReference>
<dbReference type="Gene3D" id="1.10.357.10">
    <property type="entry name" value="Tetracycline Repressor, domain 2"/>
    <property type="match status" value="1"/>
</dbReference>
<feature type="domain" description="HTH tetR-type" evidence="5">
    <location>
        <begin position="6"/>
        <end position="66"/>
    </location>
</feature>
<reference evidence="6 7" key="1">
    <citation type="submission" date="2020-08" db="EMBL/GenBank/DDBJ databases">
        <title>Whole genome shotgun sequence of Actinoplanes ianthinogenes NBRC 13996.</title>
        <authorList>
            <person name="Komaki H."/>
            <person name="Tamura T."/>
        </authorList>
    </citation>
    <scope>NUCLEOTIDE SEQUENCE [LARGE SCALE GENOMIC DNA]</scope>
    <source>
        <strain evidence="6 7">NBRC 13996</strain>
    </source>
</reference>
<organism evidence="6 7">
    <name type="scientific">Actinoplanes ianthinogenes</name>
    <dbReference type="NCBI Taxonomy" id="122358"/>
    <lineage>
        <taxon>Bacteria</taxon>
        <taxon>Bacillati</taxon>
        <taxon>Actinomycetota</taxon>
        <taxon>Actinomycetes</taxon>
        <taxon>Micromonosporales</taxon>
        <taxon>Micromonosporaceae</taxon>
        <taxon>Actinoplanes</taxon>
    </lineage>
</organism>
<keyword evidence="3" id="KW-0804">Transcription</keyword>
<dbReference type="PANTHER" id="PTHR47506:SF1">
    <property type="entry name" value="HTH-TYPE TRANSCRIPTIONAL REGULATOR YJDC"/>
    <property type="match status" value="1"/>
</dbReference>
<evidence type="ECO:0000256" key="4">
    <source>
        <dbReference type="PROSITE-ProRule" id="PRU00335"/>
    </source>
</evidence>
<dbReference type="InterPro" id="IPR001647">
    <property type="entry name" value="HTH_TetR"/>
</dbReference>